<dbReference type="AlphaFoldDB" id="A0A7T3RHX5"/>
<keyword evidence="2" id="KW-0614">Plasmid</keyword>
<proteinExistence type="predicted"/>
<name>A0A7T3RHX5_ECOLX</name>
<keyword evidence="1" id="KW-0472">Membrane</keyword>
<accession>A0A7T3RHX5</accession>
<geneLocation type="plasmid" evidence="2">
    <name>pCE1537-E</name>
</geneLocation>
<organism evidence="2">
    <name type="scientific">Escherichia coli</name>
    <dbReference type="NCBI Taxonomy" id="562"/>
    <lineage>
        <taxon>Bacteria</taxon>
        <taxon>Pseudomonadati</taxon>
        <taxon>Pseudomonadota</taxon>
        <taxon>Gammaproteobacteria</taxon>
        <taxon>Enterobacterales</taxon>
        <taxon>Enterobacteriaceae</taxon>
        <taxon>Escherichia</taxon>
    </lineage>
</organism>
<evidence type="ECO:0000256" key="1">
    <source>
        <dbReference type="SAM" id="Phobius"/>
    </source>
</evidence>
<keyword evidence="1" id="KW-0812">Transmembrane</keyword>
<feature type="transmembrane region" description="Helical" evidence="1">
    <location>
        <begin position="6"/>
        <end position="27"/>
    </location>
</feature>
<reference evidence="2" key="1">
    <citation type="submission" date="2020-03" db="EMBL/GenBank/DDBJ databases">
        <title>Comparative analysis of multidrug resistant Escherichia coli ST216 isolates from silver gulls in Australia.</title>
        <authorList>
            <person name="Tarabai H."/>
            <person name="Wyrsch E.R."/>
            <person name="Bitar I."/>
            <person name="Djordjevic S.P."/>
            <person name="Dolejska M."/>
        </authorList>
    </citation>
    <scope>NUCLEOTIDE SEQUENCE</scope>
    <source>
        <strain evidence="2">CE1537</strain>
        <plasmid evidence="2">pCE1537-E</plasmid>
    </source>
</reference>
<evidence type="ECO:0000313" key="2">
    <source>
        <dbReference type="EMBL" id="QQA03450.1"/>
    </source>
</evidence>
<protein>
    <submittedName>
        <fullName evidence="2">Uncharacterized protein</fullName>
    </submittedName>
</protein>
<dbReference type="RefSeq" id="WP_001325301.1">
    <property type="nucleotide sequence ID" value="NZ_CP079841.1"/>
</dbReference>
<dbReference type="EMBL" id="MT162143">
    <property type="protein sequence ID" value="QQA03450.1"/>
    <property type="molecule type" value="Genomic_DNA"/>
</dbReference>
<sequence>MPIGLNGPAIAGHTIGAGIVLVTTILGRLSSCLASRRETGLTDR</sequence>
<keyword evidence="1" id="KW-1133">Transmembrane helix</keyword>